<dbReference type="Proteomes" id="UP000295257">
    <property type="component" value="Unassembled WGS sequence"/>
</dbReference>
<name>A0A4R5NJ95_9LACO</name>
<gene>
    <name evidence="1" type="ORF">C5L30_000247</name>
</gene>
<dbReference type="AlphaFoldDB" id="A0A4R5NJ95"/>
<accession>A0A4R5NJ95</accession>
<evidence type="ECO:0000313" key="2">
    <source>
        <dbReference type="Proteomes" id="UP000295257"/>
    </source>
</evidence>
<dbReference type="OrthoDB" id="2320236at2"/>
<evidence type="ECO:0000313" key="1">
    <source>
        <dbReference type="EMBL" id="TDG74531.1"/>
    </source>
</evidence>
<organism evidence="1 2">
    <name type="scientific">Companilactobacillus farciminis</name>
    <dbReference type="NCBI Taxonomy" id="1612"/>
    <lineage>
        <taxon>Bacteria</taxon>
        <taxon>Bacillati</taxon>
        <taxon>Bacillota</taxon>
        <taxon>Bacilli</taxon>
        <taxon>Lactobacillales</taxon>
        <taxon>Lactobacillaceae</taxon>
        <taxon>Companilactobacillus</taxon>
    </lineage>
</organism>
<dbReference type="RefSeq" id="WP_010019274.1">
    <property type="nucleotide sequence ID" value="NZ_PUFN01000004.1"/>
</dbReference>
<sequence length="65" mass="7631">MKVIIEPGKVPEIYDDDGQRIDGIVSFNYGYVTRDSKDIGKNEMNVNYYSLQRNVVMHKGWKLYE</sequence>
<dbReference type="EMBL" id="PUFN01000004">
    <property type="protein sequence ID" value="TDG74531.1"/>
    <property type="molecule type" value="Genomic_DNA"/>
</dbReference>
<proteinExistence type="predicted"/>
<comment type="caution">
    <text evidence="1">The sequence shown here is derived from an EMBL/GenBank/DDBJ whole genome shotgun (WGS) entry which is preliminary data.</text>
</comment>
<protein>
    <submittedName>
        <fullName evidence="1">Uncharacterized protein</fullName>
    </submittedName>
</protein>
<keyword evidence="2" id="KW-1185">Reference proteome</keyword>
<reference evidence="1 2" key="1">
    <citation type="journal article" date="2019" name="Appl. Microbiol. Biotechnol.">
        <title>Uncovering carbohydrate metabolism through a genotype-phenotype association study of 56 lactic acid bacteria genomes.</title>
        <authorList>
            <person name="Buron-Moles G."/>
            <person name="Chailyan A."/>
            <person name="Dolejs I."/>
            <person name="Forster J."/>
            <person name="Miks M.H."/>
        </authorList>
    </citation>
    <scope>NUCLEOTIDE SEQUENCE [LARGE SCALE GENOMIC DNA]</scope>
    <source>
        <strain evidence="1 2">ATCC 29644</strain>
    </source>
</reference>